<dbReference type="EMBL" id="AGWB01000031">
    <property type="protein sequence ID" value="ENN90778.1"/>
    <property type="molecule type" value="Genomic_DNA"/>
</dbReference>
<sequence length="646" mass="66491">MMMKGGKIEFTSGAGNGNYGVGVGVSGGVVTMMGTKIVGTSGGTGKGVYATGTGKLVMSGVWIEGVGKGVEVSGSGMLEMMGDSTIIFTGGDRGYGVGVEVGSGVASAILTGTKIVGSGTGYGVYGVQMTGTGKVEMNMVEILQVGVGVYATNGKLVMNMGKIEFTSGDRGYGVKVGSEGNALFYGVSITGSGREGTGVVMDGKMLMMSDVRISGVGMGVDATKGNLVMHKGSIGFTGNYGIYLIRGNALLNSVSITGSGDKSTGMYVGSSGKIMMKDVTMSGVGVGVEVTNGGAMWLGGINLRDVQNGMIVTQGSTVRMEGGEITFKGSYGVYLDKGGAALKDVKMTYMGSNDAVDFMTVQGGKVIAKDIQINGNGKGQGMKVTQRGHVVLIKPTYTNVDKGMTISEGAVRVFGGSVEFKGKYGVSLTRGIATLKGIKMTYKGGSSTADFMTVRGGTVMAESIQIYGNGYGQGMKVNGGRVVLIKPSYTNIYNGMTVLGGHVQVEGGSLEFKGKHGVYLSKSRVALKDVKMTYKGSNNDVDFIKVEGGTVMSEGIQINGNSYGQGVKVNGGYVVLIRPSLNKVRTGVTIQNAEVTMISSSINFTGGYGVNLNVGKAILNKVEITHTGNNSADLIKARGKGSKLVF</sequence>
<comment type="caution">
    <text evidence="1">The sequence shown here is derived from an EMBL/GenBank/DDBJ whole genome shotgun (WGS) entry which is preliminary data.</text>
</comment>
<dbReference type="AlphaFoldDB" id="N6UKN4"/>
<dbReference type="InterPro" id="IPR006626">
    <property type="entry name" value="PbH1"/>
</dbReference>
<evidence type="ECO:0000313" key="1">
    <source>
        <dbReference type="EMBL" id="ENN90778.1"/>
    </source>
</evidence>
<evidence type="ECO:0000313" key="2">
    <source>
        <dbReference type="Proteomes" id="UP000014026"/>
    </source>
</evidence>
<dbReference type="HOGENOM" id="CLU_034274_0_0_5"/>
<dbReference type="InterPro" id="IPR012332">
    <property type="entry name" value="Autotransporter_pectin_lyase_C"/>
</dbReference>
<dbReference type="Gene3D" id="2.160.20.20">
    <property type="match status" value="1"/>
</dbReference>
<dbReference type="Proteomes" id="UP000014026">
    <property type="component" value="Unassembled WGS sequence"/>
</dbReference>
<name>N6UKN4_9HYPH</name>
<dbReference type="PATRIC" id="fig|1094492.3.peg.1116"/>
<protein>
    <recommendedName>
        <fullName evidence="3">Right handed beta helix domain-containing protein</fullName>
    </recommendedName>
</protein>
<evidence type="ECO:0008006" key="3">
    <source>
        <dbReference type="Google" id="ProtNLM"/>
    </source>
</evidence>
<dbReference type="InterPro" id="IPR011050">
    <property type="entry name" value="Pectin_lyase_fold/virulence"/>
</dbReference>
<organism evidence="1 2">
    <name type="scientific">Bartonella bovis m02</name>
    <dbReference type="NCBI Taxonomy" id="1094492"/>
    <lineage>
        <taxon>Bacteria</taxon>
        <taxon>Pseudomonadati</taxon>
        <taxon>Pseudomonadota</taxon>
        <taxon>Alphaproteobacteria</taxon>
        <taxon>Hyphomicrobiales</taxon>
        <taxon>Bartonellaceae</taxon>
        <taxon>Bartonella</taxon>
    </lineage>
</organism>
<reference evidence="1 2" key="1">
    <citation type="journal article" date="2013" name="PLoS Genet.">
        <title>A gene transfer agent and a dynamic repertoire of secretion systems hold the keys to the explosive radiation of the emerging pathogen Bartonella.</title>
        <authorList>
            <person name="Guy L."/>
            <person name="Nystedt B."/>
            <person name="Toft C."/>
            <person name="Zaremba-Niedzwiedzka K."/>
            <person name="Berglund E.C."/>
            <person name="Granberg F."/>
            <person name="Naslund K."/>
            <person name="Eriksson A.S."/>
            <person name="Andersson S.G."/>
        </authorList>
    </citation>
    <scope>NUCLEOTIDE SEQUENCE [LARGE SCALE GENOMIC DNA]</scope>
    <source>
        <strain evidence="2">m02</strain>
    </source>
</reference>
<dbReference type="SMART" id="SM00710">
    <property type="entry name" value="PbH1"/>
    <property type="match status" value="11"/>
</dbReference>
<accession>N6UKN4</accession>
<dbReference type="SUPFAM" id="SSF51126">
    <property type="entry name" value="Pectin lyase-like"/>
    <property type="match status" value="1"/>
</dbReference>
<proteinExistence type="predicted"/>
<gene>
    <name evidence="1" type="ORF">m02_10570</name>
</gene>